<dbReference type="Proteomes" id="UP001600941">
    <property type="component" value="Unassembled WGS sequence"/>
</dbReference>
<keyword evidence="1" id="KW-0805">Transcription regulation</keyword>
<feature type="domain" description="HTH marR-type" evidence="4">
    <location>
        <begin position="1"/>
        <end position="139"/>
    </location>
</feature>
<reference evidence="5 6" key="1">
    <citation type="submission" date="2024-04" db="EMBL/GenBank/DDBJ databases">
        <title>Defined microbial consortia suppress multidrug-resistant proinflammatory Enterobacteriaceae via ecological control.</title>
        <authorList>
            <person name="Furuichi M."/>
            <person name="Kawaguchi T."/>
            <person name="Pust M."/>
            <person name="Yasuma K."/>
            <person name="Plichta D."/>
            <person name="Hasegawa N."/>
            <person name="Ohya T."/>
            <person name="Bhattarai S."/>
            <person name="Sasajima S."/>
            <person name="Aoto Y."/>
            <person name="Tuganbaev T."/>
            <person name="Yaginuma M."/>
            <person name="Ueda M."/>
            <person name="Okahashi N."/>
            <person name="Amafuji K."/>
            <person name="Kiridooshi Y."/>
            <person name="Sugita K."/>
            <person name="Strazar M."/>
            <person name="Skelly A."/>
            <person name="Suda W."/>
            <person name="Hattori M."/>
            <person name="Nakamoto N."/>
            <person name="Caballero S."/>
            <person name="Norman J."/>
            <person name="Olle B."/>
            <person name="Tanoue T."/>
            <person name="Arita M."/>
            <person name="Bucci V."/>
            <person name="Atarashi K."/>
            <person name="Xavier R."/>
            <person name="Honda K."/>
        </authorList>
    </citation>
    <scope>NUCLEOTIDE SEQUENCE [LARGE SCALE GENOMIC DNA]</scope>
    <source>
        <strain evidence="6">k34-0107-D12</strain>
    </source>
</reference>
<dbReference type="EMBL" id="BAABZQ010000001">
    <property type="protein sequence ID" value="GAA6500146.1"/>
    <property type="molecule type" value="Genomic_DNA"/>
</dbReference>
<keyword evidence="3" id="KW-0804">Transcription</keyword>
<dbReference type="SUPFAM" id="SSF46785">
    <property type="entry name" value="Winged helix' DNA-binding domain"/>
    <property type="match status" value="1"/>
</dbReference>
<protein>
    <submittedName>
        <fullName evidence="5">MarR family transcriptional regulator</fullName>
    </submittedName>
</protein>
<dbReference type="InterPro" id="IPR036388">
    <property type="entry name" value="WH-like_DNA-bd_sf"/>
</dbReference>
<dbReference type="PANTHER" id="PTHR42756:SF1">
    <property type="entry name" value="TRANSCRIPTIONAL REPRESSOR OF EMRAB OPERON"/>
    <property type="match status" value="1"/>
</dbReference>
<dbReference type="PROSITE" id="PS50995">
    <property type="entry name" value="HTH_MARR_2"/>
    <property type="match status" value="1"/>
</dbReference>
<dbReference type="PRINTS" id="PR00598">
    <property type="entry name" value="HTHMARR"/>
</dbReference>
<keyword evidence="2" id="KW-0238">DNA-binding</keyword>
<comment type="caution">
    <text evidence="5">The sequence shown here is derived from an EMBL/GenBank/DDBJ whole genome shotgun (WGS) entry which is preliminary data.</text>
</comment>
<dbReference type="InterPro" id="IPR036390">
    <property type="entry name" value="WH_DNA-bd_sf"/>
</dbReference>
<dbReference type="PANTHER" id="PTHR42756">
    <property type="entry name" value="TRANSCRIPTIONAL REGULATOR, MARR"/>
    <property type="match status" value="1"/>
</dbReference>
<dbReference type="Pfam" id="PF13463">
    <property type="entry name" value="HTH_27"/>
    <property type="match status" value="1"/>
</dbReference>
<sequence>MNRTEKEEFIIGSISLLSNKITLFGDSIFPDITFKQWFLLMMISKMELQDKNLNNIAEFVGTTRQNVKKMLVPLENKGYVMIGKSKKDARALKVELTEKAYQYFAENNEPTACEANRLFSSFSVNEIDSFIYALEKLLGCFETYGKDR</sequence>
<gene>
    <name evidence="5" type="ORF">K340107D12_29620</name>
</gene>
<name>A0ABQ0BUD9_9FIRM</name>
<evidence type="ECO:0000313" key="6">
    <source>
        <dbReference type="Proteomes" id="UP001600941"/>
    </source>
</evidence>
<evidence type="ECO:0000256" key="1">
    <source>
        <dbReference type="ARBA" id="ARBA00023015"/>
    </source>
</evidence>
<keyword evidence="6" id="KW-1185">Reference proteome</keyword>
<evidence type="ECO:0000313" key="5">
    <source>
        <dbReference type="EMBL" id="GAA6500146.1"/>
    </source>
</evidence>
<dbReference type="SMART" id="SM00347">
    <property type="entry name" value="HTH_MARR"/>
    <property type="match status" value="1"/>
</dbReference>
<proteinExistence type="predicted"/>
<evidence type="ECO:0000259" key="4">
    <source>
        <dbReference type="PROSITE" id="PS50995"/>
    </source>
</evidence>
<dbReference type="Gene3D" id="1.10.10.10">
    <property type="entry name" value="Winged helix-like DNA-binding domain superfamily/Winged helix DNA-binding domain"/>
    <property type="match status" value="1"/>
</dbReference>
<accession>A0ABQ0BUD9</accession>
<organism evidence="5 6">
    <name type="scientific">Blautia parvula</name>
    <dbReference type="NCBI Taxonomy" id="2877527"/>
    <lineage>
        <taxon>Bacteria</taxon>
        <taxon>Bacillati</taxon>
        <taxon>Bacillota</taxon>
        <taxon>Clostridia</taxon>
        <taxon>Lachnospirales</taxon>
        <taxon>Lachnospiraceae</taxon>
        <taxon>Blautia</taxon>
    </lineage>
</organism>
<evidence type="ECO:0000256" key="2">
    <source>
        <dbReference type="ARBA" id="ARBA00023125"/>
    </source>
</evidence>
<dbReference type="InterPro" id="IPR000835">
    <property type="entry name" value="HTH_MarR-typ"/>
</dbReference>
<dbReference type="RefSeq" id="WP_052098935.1">
    <property type="nucleotide sequence ID" value="NZ_AP031413.1"/>
</dbReference>
<evidence type="ECO:0000256" key="3">
    <source>
        <dbReference type="ARBA" id="ARBA00023163"/>
    </source>
</evidence>